<dbReference type="AlphaFoldDB" id="A0AAX4PFF8"/>
<dbReference type="EMBL" id="CP151510">
    <property type="protein sequence ID" value="WZN64663.1"/>
    <property type="molecule type" value="Genomic_DNA"/>
</dbReference>
<evidence type="ECO:0000313" key="2">
    <source>
        <dbReference type="Proteomes" id="UP001472866"/>
    </source>
</evidence>
<dbReference type="PANTHER" id="PTHR34544">
    <property type="entry name" value="OSJNBA0006B20.18 PROTEIN"/>
    <property type="match status" value="1"/>
</dbReference>
<name>A0AAX4PFF8_9CHLO</name>
<dbReference type="InterPro" id="IPR003728">
    <property type="entry name" value="Ribosome_maturation_RimP"/>
</dbReference>
<dbReference type="Proteomes" id="UP001472866">
    <property type="component" value="Chromosome 10"/>
</dbReference>
<protein>
    <submittedName>
        <fullName evidence="1">Uncharacterized protein</fullName>
    </submittedName>
</protein>
<proteinExistence type="inferred from homology"/>
<sequence length="281" mass="30347">MAARGMISWLASARSPRLALSLAPTGIRATGTRGPGTRLVTSCSGGDSTRLEPVDVDGEELPASASSGFKLKELDRPGTVLIGTTQVGAQVLEAARSTITGLEEDQGLQLDIFSFGFEPSYGKAFVRLDKIDNKYGSPTLDDIEVFSRRYGQALADALGEGVSDDIEFEVSSPGAEREIRVPGELTRFAGLPLRVELPKESVAFDGIEVKRSKNDLLATMSVVVTAEEVDEETGTVVLLPFKTKRNEAAFGRKTWNKILKSKKVLRVGFGEITRANIHLEF</sequence>
<dbReference type="HAMAP" id="MF_01077">
    <property type="entry name" value="RimP"/>
    <property type="match status" value="1"/>
</dbReference>
<evidence type="ECO:0000313" key="1">
    <source>
        <dbReference type="EMBL" id="WZN64663.1"/>
    </source>
</evidence>
<dbReference type="GO" id="GO:0042274">
    <property type="term" value="P:ribosomal small subunit biogenesis"/>
    <property type="evidence" value="ECO:0007669"/>
    <property type="project" value="InterPro"/>
</dbReference>
<accession>A0AAX4PFF8</accession>
<reference evidence="1 2" key="1">
    <citation type="submission" date="2024-03" db="EMBL/GenBank/DDBJ databases">
        <title>Complete genome sequence of the green alga Chloropicon roscoffensis RCC1871.</title>
        <authorList>
            <person name="Lemieux C."/>
            <person name="Pombert J.-F."/>
            <person name="Otis C."/>
            <person name="Turmel M."/>
        </authorList>
    </citation>
    <scope>NUCLEOTIDE SEQUENCE [LARGE SCALE GENOMIC DNA]</scope>
    <source>
        <strain evidence="1 2">RCC1871</strain>
    </source>
</reference>
<keyword evidence="2" id="KW-1185">Reference proteome</keyword>
<gene>
    <name evidence="1" type="ORF">HKI87_10g62200</name>
</gene>
<dbReference type="PANTHER" id="PTHR34544:SF3">
    <property type="entry name" value="OS07G0155200 PROTEIN"/>
    <property type="match status" value="1"/>
</dbReference>
<organism evidence="1 2">
    <name type="scientific">Chloropicon roscoffensis</name>
    <dbReference type="NCBI Taxonomy" id="1461544"/>
    <lineage>
        <taxon>Eukaryota</taxon>
        <taxon>Viridiplantae</taxon>
        <taxon>Chlorophyta</taxon>
        <taxon>Chloropicophyceae</taxon>
        <taxon>Chloropicales</taxon>
        <taxon>Chloropicaceae</taxon>
        <taxon>Chloropicon</taxon>
    </lineage>
</organism>